<gene>
    <name evidence="3" type="ORF">CCMP2556_LOCUS26389</name>
</gene>
<evidence type="ECO:0000313" key="3">
    <source>
        <dbReference type="EMBL" id="CAK9052260.1"/>
    </source>
</evidence>
<evidence type="ECO:0000313" key="4">
    <source>
        <dbReference type="Proteomes" id="UP001642484"/>
    </source>
</evidence>
<dbReference type="Pfam" id="PF01535">
    <property type="entry name" value="PPR"/>
    <property type="match status" value="2"/>
</dbReference>
<dbReference type="InterPro" id="IPR002885">
    <property type="entry name" value="PPR_rpt"/>
</dbReference>
<keyword evidence="4" id="KW-1185">Reference proteome</keyword>
<name>A0ABP0ML97_9DINO</name>
<accession>A0ABP0ML97</accession>
<dbReference type="NCBIfam" id="TIGR00756">
    <property type="entry name" value="PPR"/>
    <property type="match status" value="1"/>
</dbReference>
<reference evidence="3 4" key="1">
    <citation type="submission" date="2024-02" db="EMBL/GenBank/DDBJ databases">
        <authorList>
            <person name="Chen Y."/>
            <person name="Shah S."/>
            <person name="Dougan E. K."/>
            <person name="Thang M."/>
            <person name="Chan C."/>
        </authorList>
    </citation>
    <scope>NUCLEOTIDE SEQUENCE [LARGE SCALE GENOMIC DNA]</scope>
</reference>
<dbReference type="Pfam" id="PF13041">
    <property type="entry name" value="PPR_2"/>
    <property type="match status" value="1"/>
</dbReference>
<feature type="repeat" description="PPR" evidence="2">
    <location>
        <begin position="30"/>
        <end position="64"/>
    </location>
</feature>
<sequence>MMEDLQAFSKASQWQLALGVSWHLGVAKLSAYTYGLLLRALTKGVQWTIALEVLDTMPHAQVQPNLIIFNSAIACCSAGAAWPHALRLLQVMQTEMLQADVISCSSAISACEKGLQWRKALEVFESMWRSALRLDVICCNSVLSACEKCGQWPQAWQLFHTMAQDELTPVTNSYNALISACAAGNEWQRSLQLLEELGDSGDAISYAAAIASCGGAHWPLGLHLLAQSTTTSSSRGLRRSTRGPRPVCDAVTWATAQSCCVAGSQWHRAVALLDSMEQLRWNFAATNFQVAISACDAAGAADLARQLLRRWPCWSLEGFNSAVSAQRGIYWQQALELLDRAEELQLQLDLITYSAAISACQRHWHCGLELLGRLQREGLTANAVVWTTCLRACVLGEQWQAALDLFEQMQSQKQLTLLAFCDLFSALAERSSVLAATLAEQTELWLLLQLRRATRDGRH</sequence>
<dbReference type="PANTHER" id="PTHR47447">
    <property type="entry name" value="OS03G0856100 PROTEIN"/>
    <property type="match status" value="1"/>
</dbReference>
<evidence type="ECO:0000256" key="2">
    <source>
        <dbReference type="PROSITE-ProRule" id="PRU00708"/>
    </source>
</evidence>
<dbReference type="Pfam" id="PF13812">
    <property type="entry name" value="PPR_3"/>
    <property type="match status" value="1"/>
</dbReference>
<evidence type="ECO:0008006" key="5">
    <source>
        <dbReference type="Google" id="ProtNLM"/>
    </source>
</evidence>
<organism evidence="3 4">
    <name type="scientific">Durusdinium trenchii</name>
    <dbReference type="NCBI Taxonomy" id="1381693"/>
    <lineage>
        <taxon>Eukaryota</taxon>
        <taxon>Sar</taxon>
        <taxon>Alveolata</taxon>
        <taxon>Dinophyceae</taxon>
        <taxon>Suessiales</taxon>
        <taxon>Symbiodiniaceae</taxon>
        <taxon>Durusdinium</taxon>
    </lineage>
</organism>
<feature type="repeat" description="PPR" evidence="2">
    <location>
        <begin position="135"/>
        <end position="169"/>
    </location>
</feature>
<proteinExistence type="predicted"/>
<dbReference type="Gene3D" id="1.25.40.10">
    <property type="entry name" value="Tetratricopeptide repeat domain"/>
    <property type="match status" value="3"/>
</dbReference>
<feature type="repeat" description="PPR" evidence="2">
    <location>
        <begin position="100"/>
        <end position="134"/>
    </location>
</feature>
<dbReference type="InterPro" id="IPR011990">
    <property type="entry name" value="TPR-like_helical_dom_sf"/>
</dbReference>
<comment type="caution">
    <text evidence="3">The sequence shown here is derived from an EMBL/GenBank/DDBJ whole genome shotgun (WGS) entry which is preliminary data.</text>
</comment>
<dbReference type="EMBL" id="CAXAMN010018335">
    <property type="protein sequence ID" value="CAK9052260.1"/>
    <property type="molecule type" value="Genomic_DNA"/>
</dbReference>
<dbReference type="Proteomes" id="UP001642484">
    <property type="component" value="Unassembled WGS sequence"/>
</dbReference>
<dbReference type="PANTHER" id="PTHR47447:SF17">
    <property type="entry name" value="OS12G0638900 PROTEIN"/>
    <property type="match status" value="1"/>
</dbReference>
<keyword evidence="1" id="KW-0677">Repeat</keyword>
<dbReference type="PROSITE" id="PS51375">
    <property type="entry name" value="PPR"/>
    <property type="match status" value="3"/>
</dbReference>
<protein>
    <recommendedName>
        <fullName evidence="5">Pentatricopeptide repeat-containing protein, chloroplastic</fullName>
    </recommendedName>
</protein>
<evidence type="ECO:0000256" key="1">
    <source>
        <dbReference type="ARBA" id="ARBA00022737"/>
    </source>
</evidence>